<dbReference type="SUPFAM" id="SSF63829">
    <property type="entry name" value="Calcium-dependent phosphotriesterase"/>
    <property type="match status" value="1"/>
</dbReference>
<protein>
    <submittedName>
        <fullName evidence="3">Esterase-like activity of phytase family protein</fullName>
    </submittedName>
</protein>
<evidence type="ECO:0000256" key="1">
    <source>
        <dbReference type="SAM" id="SignalP"/>
    </source>
</evidence>
<dbReference type="EMBL" id="CP081297">
    <property type="protein sequence ID" value="QZD86992.1"/>
    <property type="molecule type" value="Genomic_DNA"/>
</dbReference>
<feature type="chain" id="PRO_5046130942" evidence="1">
    <location>
        <begin position="24"/>
        <end position="328"/>
    </location>
</feature>
<organism evidence="3 4">
    <name type="scientific">Qipengyuania psychrotolerans</name>
    <dbReference type="NCBI Taxonomy" id="2867238"/>
    <lineage>
        <taxon>Bacteria</taxon>
        <taxon>Pseudomonadati</taxon>
        <taxon>Pseudomonadota</taxon>
        <taxon>Alphaproteobacteria</taxon>
        <taxon>Sphingomonadales</taxon>
        <taxon>Erythrobacteraceae</taxon>
        <taxon>Qipengyuania</taxon>
    </lineage>
</organism>
<dbReference type="Proteomes" id="UP000824280">
    <property type="component" value="Chromosome"/>
</dbReference>
<feature type="domain" description="Phytase-like" evidence="2">
    <location>
        <begin position="63"/>
        <end position="303"/>
    </location>
</feature>
<reference evidence="3 4" key="1">
    <citation type="submission" date="2021-08" db="EMBL/GenBank/DDBJ databases">
        <title>Comparative Genomics Analysis of the Genus Qipengyuania Reveals Extensive Genetic Diversity and Metabolic Versatility, Including the Description of Fifteen Novel Species.</title>
        <authorList>
            <person name="Liu Y."/>
        </authorList>
    </citation>
    <scope>NUCLEOTIDE SEQUENCE [LARGE SCALE GENOMIC DNA]</scope>
    <source>
        <strain evidence="3 4">1XM2-8</strain>
    </source>
</reference>
<keyword evidence="4" id="KW-1185">Reference proteome</keyword>
<gene>
    <name evidence="3" type="ORF">K3166_12530</name>
</gene>
<accession>A0ABX8ZHK1</accession>
<evidence type="ECO:0000313" key="3">
    <source>
        <dbReference type="EMBL" id="QZD86992.1"/>
    </source>
</evidence>
<proteinExistence type="predicted"/>
<dbReference type="InterPro" id="IPR014567">
    <property type="entry name" value="UCP031900"/>
</dbReference>
<keyword evidence="1" id="KW-0732">Signal</keyword>
<dbReference type="InterPro" id="IPR027372">
    <property type="entry name" value="Phytase-like_dom"/>
</dbReference>
<evidence type="ECO:0000313" key="4">
    <source>
        <dbReference type="Proteomes" id="UP000824280"/>
    </source>
</evidence>
<dbReference type="PIRSF" id="PIRSF031900">
    <property type="entry name" value="UCP031900"/>
    <property type="match status" value="1"/>
</dbReference>
<sequence length="328" mass="36150">MRKKRIFLLAAVALGLAPGTFVRSEVTFDYNSPVTIRALGFEPADSGPLSLAGVWQIASLNDHVGGYSALVALDNDTFLAASDAGRLLEIPRPDRSDAAPRLEKFSRFRDAKWMKVDVEALARDPGTGQLWIAIESLNRIVRFGKQRSRGVVRSPKQMADWPENAGPESMVRLADGRFIIIAEAGGENGRHSALLYARDPVLGGKAIKFTVEGEGGYNPSDATQMPDGRILVILRAVELGFPIHFPVKLAVFDPGEIAEKEVVKLDQLARIDTPFPSENYEGVLVTQEAGGDWSVWLIADDNFSRFQRTLLLKLDWKRGPGTRQKARR</sequence>
<evidence type="ECO:0000259" key="2">
    <source>
        <dbReference type="Pfam" id="PF13449"/>
    </source>
</evidence>
<feature type="signal peptide" evidence="1">
    <location>
        <begin position="1"/>
        <end position="23"/>
    </location>
</feature>
<dbReference type="RefSeq" id="WP_221422533.1">
    <property type="nucleotide sequence ID" value="NZ_CP081297.1"/>
</dbReference>
<dbReference type="Pfam" id="PF13449">
    <property type="entry name" value="Phytase-like"/>
    <property type="match status" value="1"/>
</dbReference>
<name>A0ABX8ZHK1_9SPHN</name>